<protein>
    <submittedName>
        <fullName evidence="2">Uncharacterized protein</fullName>
    </submittedName>
</protein>
<dbReference type="KEGG" id="mtun:MTUNDRAET4_0028.1"/>
<accession>A0A4U8Z7D5</accession>
<geneLocation type="plasmid" evidence="2 3">
    <name>2</name>
</geneLocation>
<evidence type="ECO:0000256" key="1">
    <source>
        <dbReference type="SAM" id="MobiDB-lite"/>
    </source>
</evidence>
<sequence length="41" mass="4725">MAHRENINISLYKLKGNSGNERESHVEPLPPPRKTLRPETD</sequence>
<evidence type="ECO:0000313" key="2">
    <source>
        <dbReference type="EMBL" id="VFU16267.1"/>
    </source>
</evidence>
<feature type="region of interest" description="Disordered" evidence="1">
    <location>
        <begin position="1"/>
        <end position="41"/>
    </location>
</feature>
<dbReference type="Proteomes" id="UP000294360">
    <property type="component" value="Plasmid 2"/>
</dbReference>
<reference evidence="2 3" key="1">
    <citation type="submission" date="2019-03" db="EMBL/GenBank/DDBJ databases">
        <authorList>
            <person name="Kox A.R. M."/>
        </authorList>
    </citation>
    <scope>NUCLEOTIDE SEQUENCE [LARGE SCALE GENOMIC DNA]</scope>
    <source>
        <strain evidence="2">MTUNDRAET4 annotated genome</strain>
        <plasmid evidence="3">2</plasmid>
    </source>
</reference>
<name>A0A4U8Z7D5_METTU</name>
<organism evidence="2 3">
    <name type="scientific">Methylocella tundrae</name>
    <dbReference type="NCBI Taxonomy" id="227605"/>
    <lineage>
        <taxon>Bacteria</taxon>
        <taxon>Pseudomonadati</taxon>
        <taxon>Pseudomonadota</taxon>
        <taxon>Alphaproteobacteria</taxon>
        <taxon>Hyphomicrobiales</taxon>
        <taxon>Beijerinckiaceae</taxon>
        <taxon>Methylocella</taxon>
    </lineage>
</organism>
<dbReference type="EMBL" id="LR536451">
    <property type="protein sequence ID" value="VFU16267.1"/>
    <property type="molecule type" value="Genomic_DNA"/>
</dbReference>
<gene>
    <name evidence="2" type="ORF">MTUNDRAET4_0028</name>
</gene>
<proteinExistence type="predicted"/>
<keyword evidence="2" id="KW-0614">Plasmid</keyword>
<evidence type="ECO:0000313" key="3">
    <source>
        <dbReference type="Proteomes" id="UP000294360"/>
    </source>
</evidence>
<dbReference type="AlphaFoldDB" id="A0A4U8Z7D5"/>